<sequence>MDKFLNFFVPAFIMTMSAFGLIYVIRRERDYCPKCGGKLLDFYVDHNQRAFADGELEAFKVLHPEDRSTFQKMKYCRQCRKAYRRIH</sequence>
<keyword evidence="3" id="KW-1185">Reference proteome</keyword>
<dbReference type="PATRIC" id="fig|265546.4.peg.342"/>
<comment type="caution">
    <text evidence="2">The sequence shown here is derived from an EMBL/GenBank/DDBJ whole genome shotgun (WGS) entry which is preliminary data.</text>
</comment>
<dbReference type="Proteomes" id="UP000032047">
    <property type="component" value="Unassembled WGS sequence"/>
</dbReference>
<evidence type="ECO:0000256" key="1">
    <source>
        <dbReference type="SAM" id="Phobius"/>
    </source>
</evidence>
<dbReference type="RefSeq" id="WP_042533937.1">
    <property type="nucleotide sequence ID" value="NZ_JXTG01000001.1"/>
</dbReference>
<accession>A0A0D0GBP6</accession>
<organism evidence="2 3">
    <name type="scientific">Anoxybacillus ayderensis</name>
    <dbReference type="NCBI Taxonomy" id="265546"/>
    <lineage>
        <taxon>Bacteria</taxon>
        <taxon>Bacillati</taxon>
        <taxon>Bacillota</taxon>
        <taxon>Bacilli</taxon>
        <taxon>Bacillales</taxon>
        <taxon>Anoxybacillaceae</taxon>
        <taxon>Anoxybacillus</taxon>
    </lineage>
</organism>
<keyword evidence="1" id="KW-0812">Transmembrane</keyword>
<name>A0A0D0GBP6_9BACL</name>
<feature type="transmembrane region" description="Helical" evidence="1">
    <location>
        <begin position="6"/>
        <end position="25"/>
    </location>
</feature>
<evidence type="ECO:0000313" key="2">
    <source>
        <dbReference type="EMBL" id="KIP22650.1"/>
    </source>
</evidence>
<reference evidence="2 3" key="1">
    <citation type="submission" date="2015-01" db="EMBL/GenBank/DDBJ databases">
        <title>Genome sequence of Anoxybacillus ayderensis strain AB04.</title>
        <authorList>
            <person name="Belduz A.O."/>
            <person name="Canakci S."/>
            <person name="Chan K.-G."/>
            <person name="Kahar U.M."/>
            <person name="Yaakob A.S."/>
            <person name="Chan C.S."/>
            <person name="Goh K.M."/>
        </authorList>
    </citation>
    <scope>NUCLEOTIDE SEQUENCE [LARGE SCALE GENOMIC DNA]</scope>
    <source>
        <strain evidence="2 3">AB04</strain>
    </source>
</reference>
<protein>
    <submittedName>
        <fullName evidence="2">Uncharacterized protein</fullName>
    </submittedName>
</protein>
<keyword evidence="1" id="KW-1133">Transmembrane helix</keyword>
<evidence type="ECO:0000313" key="3">
    <source>
        <dbReference type="Proteomes" id="UP000032047"/>
    </source>
</evidence>
<proteinExistence type="predicted"/>
<dbReference type="EMBL" id="JXTG01000001">
    <property type="protein sequence ID" value="KIP22650.1"/>
    <property type="molecule type" value="Genomic_DNA"/>
</dbReference>
<gene>
    <name evidence="2" type="ORF">JV16_00330</name>
</gene>
<keyword evidence="1" id="KW-0472">Membrane</keyword>
<dbReference type="AlphaFoldDB" id="A0A0D0GBP6"/>